<dbReference type="InterPro" id="IPR001650">
    <property type="entry name" value="Helicase_C-like"/>
</dbReference>
<evidence type="ECO:0000256" key="9">
    <source>
        <dbReference type="PROSITE-ProRule" id="PRU00175"/>
    </source>
</evidence>
<dbReference type="CDD" id="cd18008">
    <property type="entry name" value="DEXDc_SHPRH-like"/>
    <property type="match status" value="1"/>
</dbReference>
<dbReference type="InterPro" id="IPR027417">
    <property type="entry name" value="P-loop_NTPase"/>
</dbReference>
<dbReference type="GO" id="GO:0008094">
    <property type="term" value="F:ATP-dependent activity, acting on DNA"/>
    <property type="evidence" value="ECO:0007669"/>
    <property type="project" value="TreeGrafter"/>
</dbReference>
<dbReference type="InterPro" id="IPR000330">
    <property type="entry name" value="SNF2_N"/>
</dbReference>
<evidence type="ECO:0000313" key="14">
    <source>
        <dbReference type="Proteomes" id="UP000606974"/>
    </source>
</evidence>
<evidence type="ECO:0000256" key="2">
    <source>
        <dbReference type="ARBA" id="ARBA00022723"/>
    </source>
</evidence>
<dbReference type="Pfam" id="PF00271">
    <property type="entry name" value="Helicase_C"/>
    <property type="match status" value="1"/>
</dbReference>
<dbReference type="InterPro" id="IPR014001">
    <property type="entry name" value="Helicase_ATP-bd"/>
</dbReference>
<keyword evidence="4 9" id="KW-0863">Zinc-finger</keyword>
<evidence type="ECO:0000256" key="8">
    <source>
        <dbReference type="ARBA" id="ARBA00022840"/>
    </source>
</evidence>
<dbReference type="InterPro" id="IPR049730">
    <property type="entry name" value="SNF2/RAD54-like_C"/>
</dbReference>
<dbReference type="Pfam" id="PF00176">
    <property type="entry name" value="SNF2-rel_dom"/>
    <property type="match status" value="1"/>
</dbReference>
<evidence type="ECO:0000313" key="13">
    <source>
        <dbReference type="EMBL" id="KAF7503646.1"/>
    </source>
</evidence>
<dbReference type="CDD" id="cd18793">
    <property type="entry name" value="SF2_C_SNF"/>
    <property type="match status" value="1"/>
</dbReference>
<comment type="caution">
    <text evidence="13">The sequence shown here is derived from an EMBL/GenBank/DDBJ whole genome shotgun (WGS) entry which is preliminary data.</text>
</comment>
<keyword evidence="7" id="KW-0862">Zinc</keyword>
<dbReference type="PANTHER" id="PTHR45626:SF52">
    <property type="entry name" value="SINGLE-STRANDED DNA-DEPENDENT ATPASE (EUROFUNG)"/>
    <property type="match status" value="1"/>
</dbReference>
<gene>
    <name evidence="13" type="ORF">GJ744_003424</name>
</gene>
<feature type="domain" description="RING-type" evidence="10">
    <location>
        <begin position="254"/>
        <end position="305"/>
    </location>
</feature>
<evidence type="ECO:0000256" key="4">
    <source>
        <dbReference type="ARBA" id="ARBA00022771"/>
    </source>
</evidence>
<dbReference type="SUPFAM" id="SSF57850">
    <property type="entry name" value="RING/U-box"/>
    <property type="match status" value="1"/>
</dbReference>
<keyword evidence="14" id="KW-1185">Reference proteome</keyword>
<evidence type="ECO:0000256" key="7">
    <source>
        <dbReference type="ARBA" id="ARBA00022833"/>
    </source>
</evidence>
<evidence type="ECO:0000256" key="6">
    <source>
        <dbReference type="ARBA" id="ARBA00022806"/>
    </source>
</evidence>
<organism evidence="13 14">
    <name type="scientific">Endocarpon pusillum</name>
    <dbReference type="NCBI Taxonomy" id="364733"/>
    <lineage>
        <taxon>Eukaryota</taxon>
        <taxon>Fungi</taxon>
        <taxon>Dikarya</taxon>
        <taxon>Ascomycota</taxon>
        <taxon>Pezizomycotina</taxon>
        <taxon>Eurotiomycetes</taxon>
        <taxon>Chaetothyriomycetidae</taxon>
        <taxon>Verrucariales</taxon>
        <taxon>Verrucariaceae</taxon>
        <taxon>Endocarpon</taxon>
    </lineage>
</organism>
<evidence type="ECO:0000259" key="12">
    <source>
        <dbReference type="PROSITE" id="PS51194"/>
    </source>
</evidence>
<keyword evidence="6" id="KW-0347">Helicase</keyword>
<dbReference type="InterPro" id="IPR001841">
    <property type="entry name" value="Znf_RING"/>
</dbReference>
<evidence type="ECO:0000259" key="11">
    <source>
        <dbReference type="PROSITE" id="PS51192"/>
    </source>
</evidence>
<evidence type="ECO:0000259" key="10">
    <source>
        <dbReference type="PROSITE" id="PS50089"/>
    </source>
</evidence>
<dbReference type="OrthoDB" id="448448at2759"/>
<keyword evidence="3" id="KW-0547">Nucleotide-binding</keyword>
<dbReference type="InterPro" id="IPR050628">
    <property type="entry name" value="SNF2_RAD54_helicase_TF"/>
</dbReference>
<dbReference type="PROSITE" id="PS00518">
    <property type="entry name" value="ZF_RING_1"/>
    <property type="match status" value="1"/>
</dbReference>
<dbReference type="GO" id="GO:0016787">
    <property type="term" value="F:hydrolase activity"/>
    <property type="evidence" value="ECO:0007669"/>
    <property type="project" value="UniProtKB-KW"/>
</dbReference>
<dbReference type="AlphaFoldDB" id="A0A8H7AAQ2"/>
<dbReference type="Gene3D" id="3.30.40.10">
    <property type="entry name" value="Zinc/RING finger domain, C3HC4 (zinc finger)"/>
    <property type="match status" value="1"/>
</dbReference>
<proteinExistence type="inferred from homology"/>
<name>A0A8H7AAQ2_9EURO</name>
<evidence type="ECO:0000256" key="5">
    <source>
        <dbReference type="ARBA" id="ARBA00022801"/>
    </source>
</evidence>
<dbReference type="PANTHER" id="PTHR45626">
    <property type="entry name" value="TRANSCRIPTION TERMINATION FACTOR 2-RELATED"/>
    <property type="match status" value="1"/>
</dbReference>
<dbReference type="GO" id="GO:0004386">
    <property type="term" value="F:helicase activity"/>
    <property type="evidence" value="ECO:0007669"/>
    <property type="project" value="UniProtKB-KW"/>
</dbReference>
<dbReference type="InterPro" id="IPR013083">
    <property type="entry name" value="Znf_RING/FYVE/PHD"/>
</dbReference>
<dbReference type="Gene3D" id="3.40.50.10810">
    <property type="entry name" value="Tandem AAA-ATPase domain"/>
    <property type="match status" value="1"/>
</dbReference>
<dbReference type="PROSITE" id="PS51194">
    <property type="entry name" value="HELICASE_CTER"/>
    <property type="match status" value="1"/>
</dbReference>
<dbReference type="InterPro" id="IPR038718">
    <property type="entry name" value="SNF2-like_sf"/>
</dbReference>
<dbReference type="Proteomes" id="UP000606974">
    <property type="component" value="Unassembled WGS sequence"/>
</dbReference>
<dbReference type="GO" id="GO:0006281">
    <property type="term" value="P:DNA repair"/>
    <property type="evidence" value="ECO:0007669"/>
    <property type="project" value="TreeGrafter"/>
</dbReference>
<dbReference type="EMBL" id="JAACFV010000168">
    <property type="protein sequence ID" value="KAF7503646.1"/>
    <property type="molecule type" value="Genomic_DNA"/>
</dbReference>
<dbReference type="SMART" id="SM00490">
    <property type="entry name" value="HELICc"/>
    <property type="match status" value="1"/>
</dbReference>
<dbReference type="GO" id="GO:0005524">
    <property type="term" value="F:ATP binding"/>
    <property type="evidence" value="ECO:0007669"/>
    <property type="project" value="UniProtKB-KW"/>
</dbReference>
<dbReference type="InterPro" id="IPR017907">
    <property type="entry name" value="Znf_RING_CS"/>
</dbReference>
<dbReference type="PROSITE" id="PS50089">
    <property type="entry name" value="ZF_RING_2"/>
    <property type="match status" value="1"/>
</dbReference>
<keyword evidence="2" id="KW-0479">Metal-binding</keyword>
<sequence>MNTWFTEIEDHLDGSLKVMKYHGKRRESRIENVANSDIVLTTYHTLAAERKSKRSPLKAISWFRIVLDEAHTIRRQATTLFAAVWELSSCHRWCLTGTPIQNKLDDLGSLLAFIRAEPFGSVSMFRRYVIAPFSEDLGEATKNLALLLDSICLRRRIERLNLLPPDEHVHQVDLSSKERSHYEETLNTMAYAVSHRSSQQYAKSPFGKFQIQLQLRILYNHGTFQRPFEWGQDDAQTRREEAMNSIGKDGEIRCAQCHERTLILETNCAASRKSRTCTHVFCDECVSQMAEETLAPKQIFSCPYCAAHNDRVLPNDQGRQSALLNRPASLMFDSSGYSAKIEKLMGDVVDRLSSTKSIIFSSWTRSLDLIAWHIKRLHIVFARIDGDTSICQRQAILDNFAADIETRVLLMTTGTGAYGLNLPVANRIFILEPQWNPSIEKQAIARAQRLLQNQSVQVIRYIVRGTVEEDIQ</sequence>
<dbReference type="PROSITE" id="PS51192">
    <property type="entry name" value="HELICASE_ATP_BIND_1"/>
    <property type="match status" value="1"/>
</dbReference>
<dbReference type="SUPFAM" id="SSF52540">
    <property type="entry name" value="P-loop containing nucleoside triphosphate hydrolases"/>
    <property type="match status" value="2"/>
</dbReference>
<accession>A0A8H7AAQ2</accession>
<comment type="similarity">
    <text evidence="1">Belongs to the SNF2/RAD54 helicase family.</text>
</comment>
<feature type="domain" description="Helicase C-terminal" evidence="12">
    <location>
        <begin position="340"/>
        <end position="472"/>
    </location>
</feature>
<dbReference type="Gene3D" id="3.40.50.300">
    <property type="entry name" value="P-loop containing nucleotide triphosphate hydrolases"/>
    <property type="match status" value="1"/>
</dbReference>
<reference evidence="13" key="1">
    <citation type="submission" date="2020-02" db="EMBL/GenBank/DDBJ databases">
        <authorList>
            <person name="Palmer J.M."/>
        </authorList>
    </citation>
    <scope>NUCLEOTIDE SEQUENCE</scope>
    <source>
        <strain evidence="13">EPUS1.4</strain>
        <tissue evidence="13">Thallus</tissue>
    </source>
</reference>
<protein>
    <submittedName>
        <fullName evidence="13">Uncharacterized protein</fullName>
    </submittedName>
</protein>
<dbReference type="GO" id="GO:0005634">
    <property type="term" value="C:nucleus"/>
    <property type="evidence" value="ECO:0007669"/>
    <property type="project" value="TreeGrafter"/>
</dbReference>
<dbReference type="GO" id="GO:0008270">
    <property type="term" value="F:zinc ion binding"/>
    <property type="evidence" value="ECO:0007669"/>
    <property type="project" value="UniProtKB-KW"/>
</dbReference>
<evidence type="ECO:0000256" key="1">
    <source>
        <dbReference type="ARBA" id="ARBA00007025"/>
    </source>
</evidence>
<feature type="domain" description="Helicase ATP-binding" evidence="11">
    <location>
        <begin position="1"/>
        <end position="117"/>
    </location>
</feature>
<evidence type="ECO:0000256" key="3">
    <source>
        <dbReference type="ARBA" id="ARBA00022741"/>
    </source>
</evidence>
<keyword evidence="5" id="KW-0378">Hydrolase</keyword>
<keyword evidence="8" id="KW-0067">ATP-binding</keyword>